<comment type="similarity">
    <text evidence="2">In the N-terminal section; belongs to the PMEI family.</text>
</comment>
<organism evidence="9 10">
    <name type="scientific">Zostera marina</name>
    <name type="common">Eelgrass</name>
    <dbReference type="NCBI Taxonomy" id="29655"/>
    <lineage>
        <taxon>Eukaryota</taxon>
        <taxon>Viridiplantae</taxon>
        <taxon>Streptophyta</taxon>
        <taxon>Embryophyta</taxon>
        <taxon>Tracheophyta</taxon>
        <taxon>Spermatophyta</taxon>
        <taxon>Magnoliopsida</taxon>
        <taxon>Liliopsida</taxon>
        <taxon>Zosteraceae</taxon>
        <taxon>Zostera</taxon>
    </lineage>
</organism>
<proteinExistence type="inferred from homology"/>
<keyword evidence="5 7" id="KW-0063">Aspartyl esterase</keyword>
<dbReference type="InterPro" id="IPR035513">
    <property type="entry name" value="Invertase/methylesterase_inhib"/>
</dbReference>
<comment type="similarity">
    <text evidence="3">In the C-terminal section; belongs to the pectinesterase family.</text>
</comment>
<dbReference type="OMA" id="RKKSMIM"/>
<dbReference type="InterPro" id="IPR011050">
    <property type="entry name" value="Pectin_lyase_fold/virulence"/>
</dbReference>
<keyword evidence="7" id="KW-0732">Signal</keyword>
<evidence type="ECO:0000256" key="6">
    <source>
        <dbReference type="PROSITE-ProRule" id="PRU10040"/>
    </source>
</evidence>
<comment type="caution">
    <text evidence="9">The sequence shown here is derived from an EMBL/GenBank/DDBJ whole genome shotgun (WGS) entry which is preliminary data.</text>
</comment>
<dbReference type="EC" id="3.1.1.11" evidence="7"/>
<dbReference type="GO" id="GO:0045490">
    <property type="term" value="P:pectin catabolic process"/>
    <property type="evidence" value="ECO:0007669"/>
    <property type="project" value="UniProtKB-UniRule"/>
</dbReference>
<dbReference type="CDD" id="cd15798">
    <property type="entry name" value="PMEI-like_3"/>
    <property type="match status" value="1"/>
</dbReference>
<dbReference type="NCBIfam" id="TIGR01614">
    <property type="entry name" value="PME_inhib"/>
    <property type="match status" value="1"/>
</dbReference>
<sequence>MAAKLNFCLLLLFVATLTSSFAFSENSRILRHAQTHCDGTLYPNLCVSTVVAIPNVESKTLSDVISHTISQTADDVGYSTSDCASFLQNEYFSLNPQQRLCISDCLELLQITMEELQDAVISSTDHIHDLQTFLSAAITNQYTCLDGFAMAFNGSVPDWLNGGLSNISQLVSNSLAMTKKLPQKDKTVLQDLSEGSFPSWVPRKNRSLLQTPVDSIKIDLVVSQDGTGDFMTINDAVAAAPNKSDSTFVIYIKAGGYFENIEVASNKHNLMFVGDGMWKTVVKADRNNIDGWTTYSSATVAVQGKRFQARDMTFENTAGPSKHQAVALRNSADLSSFYRCSFVGYQDTLYVHTLRQFYRECNIYGTVDFIFGDAVVVFQNCNLYARKPNPGQKNVFTAQGRKDPNQSSGISILNSKIAAAADLIPVKDSFKSYLGRPWKEYSRTAIIGTNIEDLIEPQGWLEWNGDFALDTLYYGEYMNVGGGSDTSDRVTWPGYRVINNSIEASQFAVNEFIQGSVCPENFRRTGILAFLSIPGFDMVVISSMVTLSESDNETDVASRHITECDEVNSSQIMPSSLCPRFSMDRNDIPQHASSNIFQIIPNNVCNGSSHMITNPELLNRKRGAPGSEALS</sequence>
<dbReference type="Pfam" id="PF04043">
    <property type="entry name" value="PMEI"/>
    <property type="match status" value="1"/>
</dbReference>
<keyword evidence="10" id="KW-1185">Reference proteome</keyword>
<feature type="chain" id="PRO_5005393821" description="Pectinesterase" evidence="7">
    <location>
        <begin position="23"/>
        <end position="631"/>
    </location>
</feature>
<dbReference type="Proteomes" id="UP000036987">
    <property type="component" value="Unassembled WGS sequence"/>
</dbReference>
<dbReference type="FunFam" id="2.160.20.10:FF:000001">
    <property type="entry name" value="Pectinesterase"/>
    <property type="match status" value="1"/>
</dbReference>
<dbReference type="SMART" id="SM00856">
    <property type="entry name" value="PMEI"/>
    <property type="match status" value="1"/>
</dbReference>
<comment type="pathway">
    <text evidence="1 7">Glycan metabolism; pectin degradation; 2-dehydro-3-deoxy-D-gluconate from pectin: step 1/5.</text>
</comment>
<dbReference type="InterPro" id="IPR000070">
    <property type="entry name" value="Pectinesterase_cat"/>
</dbReference>
<evidence type="ECO:0000256" key="7">
    <source>
        <dbReference type="RuleBase" id="RU000589"/>
    </source>
</evidence>
<evidence type="ECO:0000259" key="8">
    <source>
        <dbReference type="SMART" id="SM00856"/>
    </source>
</evidence>
<dbReference type="Gene3D" id="1.20.140.40">
    <property type="entry name" value="Invertase/pectin methylesterase inhibitor family protein"/>
    <property type="match status" value="1"/>
</dbReference>
<dbReference type="OrthoDB" id="2019149at2759"/>
<evidence type="ECO:0000256" key="4">
    <source>
        <dbReference type="ARBA" id="ARBA00022801"/>
    </source>
</evidence>
<dbReference type="PANTHER" id="PTHR31707">
    <property type="entry name" value="PECTINESTERASE"/>
    <property type="match status" value="1"/>
</dbReference>
<dbReference type="InterPro" id="IPR012334">
    <property type="entry name" value="Pectin_lyas_fold"/>
</dbReference>
<name>A0A0K9P6G3_ZOSMR</name>
<dbReference type="AlphaFoldDB" id="A0A0K9P6G3"/>
<comment type="catalytic activity">
    <reaction evidence="7">
        <text>[(1-&gt;4)-alpha-D-galacturonosyl methyl ester](n) + n H2O = [(1-&gt;4)-alpha-D-galacturonosyl](n) + n methanol + n H(+)</text>
        <dbReference type="Rhea" id="RHEA:22380"/>
        <dbReference type="Rhea" id="RHEA-COMP:14570"/>
        <dbReference type="Rhea" id="RHEA-COMP:14573"/>
        <dbReference type="ChEBI" id="CHEBI:15377"/>
        <dbReference type="ChEBI" id="CHEBI:15378"/>
        <dbReference type="ChEBI" id="CHEBI:17790"/>
        <dbReference type="ChEBI" id="CHEBI:140522"/>
        <dbReference type="ChEBI" id="CHEBI:140523"/>
        <dbReference type="EC" id="3.1.1.11"/>
    </reaction>
</comment>
<gene>
    <name evidence="9" type="ORF">ZOSMA_39G00550</name>
</gene>
<evidence type="ECO:0000256" key="1">
    <source>
        <dbReference type="ARBA" id="ARBA00005184"/>
    </source>
</evidence>
<feature type="signal peptide" evidence="7">
    <location>
        <begin position="1"/>
        <end position="22"/>
    </location>
</feature>
<dbReference type="InterPro" id="IPR033131">
    <property type="entry name" value="Pectinesterase_Asp_AS"/>
</dbReference>
<dbReference type="Gene3D" id="2.160.20.10">
    <property type="entry name" value="Single-stranded right-handed beta-helix, Pectin lyase-like"/>
    <property type="match status" value="1"/>
</dbReference>
<evidence type="ECO:0000256" key="5">
    <source>
        <dbReference type="ARBA" id="ARBA00023085"/>
    </source>
</evidence>
<evidence type="ECO:0000313" key="10">
    <source>
        <dbReference type="Proteomes" id="UP000036987"/>
    </source>
</evidence>
<feature type="domain" description="Pectinesterase inhibitor" evidence="8">
    <location>
        <begin position="28"/>
        <end position="177"/>
    </location>
</feature>
<dbReference type="InterPro" id="IPR006501">
    <property type="entry name" value="Pectinesterase_inhib_dom"/>
</dbReference>
<evidence type="ECO:0000256" key="2">
    <source>
        <dbReference type="ARBA" id="ARBA00006027"/>
    </source>
</evidence>
<dbReference type="GO" id="GO:0042545">
    <property type="term" value="P:cell wall modification"/>
    <property type="evidence" value="ECO:0007669"/>
    <property type="project" value="UniProtKB-UniRule"/>
</dbReference>
<dbReference type="GO" id="GO:0046910">
    <property type="term" value="F:pectinesterase inhibitor activity"/>
    <property type="evidence" value="ECO:0000318"/>
    <property type="project" value="GO_Central"/>
</dbReference>
<evidence type="ECO:0000313" key="9">
    <source>
        <dbReference type="EMBL" id="KMZ63785.1"/>
    </source>
</evidence>
<dbReference type="Pfam" id="PF01095">
    <property type="entry name" value="Pectinesterase"/>
    <property type="match status" value="1"/>
</dbReference>
<reference evidence="10" key="1">
    <citation type="journal article" date="2016" name="Nature">
        <title>The genome of the seagrass Zostera marina reveals angiosperm adaptation to the sea.</title>
        <authorList>
            <person name="Olsen J.L."/>
            <person name="Rouze P."/>
            <person name="Verhelst B."/>
            <person name="Lin Y.-C."/>
            <person name="Bayer T."/>
            <person name="Collen J."/>
            <person name="Dattolo E."/>
            <person name="De Paoli E."/>
            <person name="Dittami S."/>
            <person name="Maumus F."/>
            <person name="Michel G."/>
            <person name="Kersting A."/>
            <person name="Lauritano C."/>
            <person name="Lohaus R."/>
            <person name="Toepel M."/>
            <person name="Tonon T."/>
            <person name="Vanneste K."/>
            <person name="Amirebrahimi M."/>
            <person name="Brakel J."/>
            <person name="Bostroem C."/>
            <person name="Chovatia M."/>
            <person name="Grimwood J."/>
            <person name="Jenkins J.W."/>
            <person name="Jueterbock A."/>
            <person name="Mraz A."/>
            <person name="Stam W.T."/>
            <person name="Tice H."/>
            <person name="Bornberg-Bauer E."/>
            <person name="Green P.J."/>
            <person name="Pearson G.A."/>
            <person name="Procaccini G."/>
            <person name="Duarte C.M."/>
            <person name="Schmutz J."/>
            <person name="Reusch T.B.H."/>
            <person name="Van de Peer Y."/>
        </authorList>
    </citation>
    <scope>NUCLEOTIDE SEQUENCE [LARGE SCALE GENOMIC DNA]</scope>
    <source>
        <strain evidence="10">cv. Finnish</strain>
    </source>
</reference>
<dbReference type="GO" id="GO:0030599">
    <property type="term" value="F:pectinesterase activity"/>
    <property type="evidence" value="ECO:0000318"/>
    <property type="project" value="GO_Central"/>
</dbReference>
<dbReference type="EMBL" id="LFYR01001212">
    <property type="protein sequence ID" value="KMZ63785.1"/>
    <property type="molecule type" value="Genomic_DNA"/>
</dbReference>
<dbReference type="SUPFAM" id="SSF101148">
    <property type="entry name" value="Plant invertase/pectin methylesterase inhibitor"/>
    <property type="match status" value="1"/>
</dbReference>
<dbReference type="SUPFAM" id="SSF51126">
    <property type="entry name" value="Pectin lyase-like"/>
    <property type="match status" value="1"/>
</dbReference>
<dbReference type="UniPathway" id="UPA00545">
    <property type="reaction ID" value="UER00823"/>
</dbReference>
<protein>
    <recommendedName>
        <fullName evidence="7">Pectinesterase</fullName>
        <ecNumber evidence="7">3.1.1.11</ecNumber>
    </recommendedName>
</protein>
<dbReference type="PROSITE" id="PS00503">
    <property type="entry name" value="PECTINESTERASE_2"/>
    <property type="match status" value="1"/>
</dbReference>
<feature type="active site" evidence="6">
    <location>
        <position position="368"/>
    </location>
</feature>
<accession>A0A0K9P6G3</accession>
<dbReference type="STRING" id="29655.A0A0K9P6G3"/>
<keyword evidence="4 7" id="KW-0378">Hydrolase</keyword>
<evidence type="ECO:0000256" key="3">
    <source>
        <dbReference type="ARBA" id="ARBA00007786"/>
    </source>
</evidence>